<sequence>MRTYETLIPFVTLALTIAANAAPTTYSSPAGNTATARDVMSSPDGFLEARSIVEDDFHLFERAPGNNISDGRSLGGVFPRKVEATPHLPTGPEHPAHLDTGEKHPVAPHFPTEPEHPAHPHTGEKQPEHPAAPHPHPEAAHPHPNVLPSLATHPSEASAIYHPSNRHPLKKKTSLKGLLAAGAVGAVIGGAAVGGVAYHLGETENPGTTSSGNGDTTTATTGTTGTTGGPESSVDTTAGTDTTSASTDMTSASTDMGDGTTSMKRSLSRSTFRRRVSAWELD</sequence>
<dbReference type="EMBL" id="JAOTPV010000014">
    <property type="protein sequence ID" value="KAJ4475473.1"/>
    <property type="molecule type" value="Genomic_DNA"/>
</dbReference>
<organism evidence="3 4">
    <name type="scientific">Lentinula aciculospora</name>
    <dbReference type="NCBI Taxonomy" id="153920"/>
    <lineage>
        <taxon>Eukaryota</taxon>
        <taxon>Fungi</taxon>
        <taxon>Dikarya</taxon>
        <taxon>Basidiomycota</taxon>
        <taxon>Agaricomycotina</taxon>
        <taxon>Agaricomycetes</taxon>
        <taxon>Agaricomycetidae</taxon>
        <taxon>Agaricales</taxon>
        <taxon>Marasmiineae</taxon>
        <taxon>Omphalotaceae</taxon>
        <taxon>Lentinula</taxon>
    </lineage>
</organism>
<proteinExistence type="predicted"/>
<gene>
    <name evidence="3" type="ORF">J3R30DRAFT_3499420</name>
</gene>
<feature type="compositionally biased region" description="Polar residues" evidence="1">
    <location>
        <begin position="259"/>
        <end position="270"/>
    </location>
</feature>
<feature type="compositionally biased region" description="Basic and acidic residues" evidence="1">
    <location>
        <begin position="112"/>
        <end position="128"/>
    </location>
</feature>
<name>A0A9W9A8R8_9AGAR</name>
<feature type="compositionally biased region" description="Low complexity" evidence="1">
    <location>
        <begin position="207"/>
        <end position="224"/>
    </location>
</feature>
<evidence type="ECO:0000256" key="1">
    <source>
        <dbReference type="SAM" id="MobiDB-lite"/>
    </source>
</evidence>
<evidence type="ECO:0000313" key="3">
    <source>
        <dbReference type="EMBL" id="KAJ4475473.1"/>
    </source>
</evidence>
<keyword evidence="2" id="KW-0732">Signal</keyword>
<dbReference type="Proteomes" id="UP001150266">
    <property type="component" value="Unassembled WGS sequence"/>
</dbReference>
<protein>
    <submittedName>
        <fullName evidence="3">Uncharacterized protein</fullName>
    </submittedName>
</protein>
<accession>A0A9W9A8R8</accession>
<dbReference type="AlphaFoldDB" id="A0A9W9A8R8"/>
<keyword evidence="4" id="KW-1185">Reference proteome</keyword>
<dbReference type="OrthoDB" id="3028401at2759"/>
<feature type="compositionally biased region" description="Low complexity" evidence="1">
    <location>
        <begin position="235"/>
        <end position="258"/>
    </location>
</feature>
<comment type="caution">
    <text evidence="3">The sequence shown here is derived from an EMBL/GenBank/DDBJ whole genome shotgun (WGS) entry which is preliminary data.</text>
</comment>
<feature type="region of interest" description="Disordered" evidence="1">
    <location>
        <begin position="203"/>
        <end position="282"/>
    </location>
</feature>
<evidence type="ECO:0000256" key="2">
    <source>
        <dbReference type="SAM" id="SignalP"/>
    </source>
</evidence>
<feature type="region of interest" description="Disordered" evidence="1">
    <location>
        <begin position="71"/>
        <end position="151"/>
    </location>
</feature>
<feature type="compositionally biased region" description="Basic and acidic residues" evidence="1">
    <location>
        <begin position="94"/>
        <end position="105"/>
    </location>
</feature>
<evidence type="ECO:0000313" key="4">
    <source>
        <dbReference type="Proteomes" id="UP001150266"/>
    </source>
</evidence>
<feature type="signal peptide" evidence="2">
    <location>
        <begin position="1"/>
        <end position="21"/>
    </location>
</feature>
<feature type="chain" id="PRO_5040831012" evidence="2">
    <location>
        <begin position="22"/>
        <end position="282"/>
    </location>
</feature>
<reference evidence="3" key="1">
    <citation type="submission" date="2022-08" db="EMBL/GenBank/DDBJ databases">
        <title>A Global Phylogenomic Analysis of the Shiitake Genus Lentinula.</title>
        <authorList>
            <consortium name="DOE Joint Genome Institute"/>
            <person name="Sierra-Patev S."/>
            <person name="Min B."/>
            <person name="Naranjo-Ortiz M."/>
            <person name="Looney B."/>
            <person name="Konkel Z."/>
            <person name="Slot J.C."/>
            <person name="Sakamoto Y."/>
            <person name="Steenwyk J.L."/>
            <person name="Rokas A."/>
            <person name="Carro J."/>
            <person name="Camarero S."/>
            <person name="Ferreira P."/>
            <person name="Molpeceres G."/>
            <person name="Ruiz-Duenas F.J."/>
            <person name="Serrano A."/>
            <person name="Henrissat B."/>
            <person name="Drula E."/>
            <person name="Hughes K.W."/>
            <person name="Mata J.L."/>
            <person name="Ishikawa N.K."/>
            <person name="Vargas-Isla R."/>
            <person name="Ushijima S."/>
            <person name="Smith C.A."/>
            <person name="Ahrendt S."/>
            <person name="Andreopoulos W."/>
            <person name="He G."/>
            <person name="Labutti K."/>
            <person name="Lipzen A."/>
            <person name="Ng V."/>
            <person name="Riley R."/>
            <person name="Sandor L."/>
            <person name="Barry K."/>
            <person name="Martinez A.T."/>
            <person name="Xiao Y."/>
            <person name="Gibbons J.G."/>
            <person name="Terashima K."/>
            <person name="Grigoriev I.V."/>
            <person name="Hibbett D.S."/>
        </authorList>
    </citation>
    <scope>NUCLEOTIDE SEQUENCE</scope>
    <source>
        <strain evidence="3">JLM2183</strain>
    </source>
</reference>